<dbReference type="PANTHER" id="PTHR11406">
    <property type="entry name" value="PHOSPHOGLYCERATE KINASE"/>
    <property type="match status" value="1"/>
</dbReference>
<evidence type="ECO:0000256" key="8">
    <source>
        <dbReference type="ARBA" id="ARBA00022741"/>
    </source>
</evidence>
<accession>A0A833HP02</accession>
<dbReference type="EC" id="2.7.2.3" evidence="5 12"/>
<keyword evidence="12" id="KW-0963">Cytoplasm</keyword>
<evidence type="ECO:0000256" key="13">
    <source>
        <dbReference type="PIRSR" id="PIRSR000724-1"/>
    </source>
</evidence>
<evidence type="ECO:0000313" key="17">
    <source>
        <dbReference type="Proteomes" id="UP000465601"/>
    </source>
</evidence>
<dbReference type="FunFam" id="3.40.50.1260:FF:000003">
    <property type="entry name" value="Phosphoglycerate kinase"/>
    <property type="match status" value="1"/>
</dbReference>
<feature type="binding site" evidence="12">
    <location>
        <position position="124"/>
    </location>
    <ligand>
        <name>substrate</name>
    </ligand>
</feature>
<name>A0A833HP02_9FIRM</name>
<comment type="similarity">
    <text evidence="3 12 15">Belongs to the phosphoglycerate kinase family.</text>
</comment>
<evidence type="ECO:0000256" key="2">
    <source>
        <dbReference type="ARBA" id="ARBA00004838"/>
    </source>
</evidence>
<dbReference type="Proteomes" id="UP000465601">
    <property type="component" value="Unassembled WGS sequence"/>
</dbReference>
<dbReference type="CDD" id="cd00318">
    <property type="entry name" value="Phosphoglycerate_kinase"/>
    <property type="match status" value="1"/>
</dbReference>
<keyword evidence="8 12" id="KW-0547">Nucleotide-binding</keyword>
<dbReference type="InterPro" id="IPR015911">
    <property type="entry name" value="Phosphoglycerate_kinase_CS"/>
</dbReference>
<keyword evidence="7 12" id="KW-0808">Transferase</keyword>
<comment type="caution">
    <text evidence="16">The sequence shown here is derived from an EMBL/GenBank/DDBJ whole genome shotgun (WGS) entry which is preliminary data.</text>
</comment>
<dbReference type="PRINTS" id="PR00477">
    <property type="entry name" value="PHGLYCKINASE"/>
</dbReference>
<keyword evidence="9 12" id="KW-0418">Kinase</keyword>
<feature type="binding site" evidence="12 14">
    <location>
        <begin position="355"/>
        <end position="358"/>
    </location>
    <ligand>
        <name>ATP</name>
        <dbReference type="ChEBI" id="CHEBI:30616"/>
    </ligand>
</feature>
<evidence type="ECO:0000256" key="9">
    <source>
        <dbReference type="ARBA" id="ARBA00022777"/>
    </source>
</evidence>
<dbReference type="GO" id="GO:0005829">
    <property type="term" value="C:cytosol"/>
    <property type="evidence" value="ECO:0007669"/>
    <property type="project" value="TreeGrafter"/>
</dbReference>
<dbReference type="GO" id="GO:0005524">
    <property type="term" value="F:ATP binding"/>
    <property type="evidence" value="ECO:0007669"/>
    <property type="project" value="UniProtKB-KW"/>
</dbReference>
<evidence type="ECO:0000256" key="14">
    <source>
        <dbReference type="PIRSR" id="PIRSR000724-2"/>
    </source>
</evidence>
<feature type="binding site" evidence="13">
    <location>
        <position position="40"/>
    </location>
    <ligand>
        <name>(2R)-3-phosphoglycerate</name>
        <dbReference type="ChEBI" id="CHEBI:58272"/>
    </ligand>
</feature>
<evidence type="ECO:0000256" key="1">
    <source>
        <dbReference type="ARBA" id="ARBA00000642"/>
    </source>
</evidence>
<keyword evidence="11 12" id="KW-0324">Glycolysis</keyword>
<evidence type="ECO:0000256" key="11">
    <source>
        <dbReference type="ARBA" id="ARBA00023152"/>
    </source>
</evidence>
<feature type="binding site" evidence="12 14">
    <location>
        <position position="207"/>
    </location>
    <ligand>
        <name>ATP</name>
        <dbReference type="ChEBI" id="CHEBI:30616"/>
    </ligand>
</feature>
<feature type="binding site" evidence="12 14">
    <location>
        <position position="329"/>
    </location>
    <ligand>
        <name>ATP</name>
        <dbReference type="ChEBI" id="CHEBI:30616"/>
    </ligand>
</feature>
<feature type="binding site" evidence="12">
    <location>
        <position position="40"/>
    </location>
    <ligand>
        <name>substrate</name>
    </ligand>
</feature>
<evidence type="ECO:0000256" key="3">
    <source>
        <dbReference type="ARBA" id="ARBA00008982"/>
    </source>
</evidence>
<evidence type="ECO:0000256" key="4">
    <source>
        <dbReference type="ARBA" id="ARBA00011245"/>
    </source>
</evidence>
<evidence type="ECO:0000256" key="12">
    <source>
        <dbReference type="HAMAP-Rule" id="MF_00145"/>
    </source>
</evidence>
<dbReference type="PIRSF" id="PIRSF000724">
    <property type="entry name" value="Pgk"/>
    <property type="match status" value="1"/>
</dbReference>
<feature type="binding site" evidence="12 13">
    <location>
        <begin position="63"/>
        <end position="66"/>
    </location>
    <ligand>
        <name>substrate</name>
    </ligand>
</feature>
<dbReference type="InterPro" id="IPR015824">
    <property type="entry name" value="Phosphoglycerate_kinase_N"/>
</dbReference>
<dbReference type="GO" id="GO:0006094">
    <property type="term" value="P:gluconeogenesis"/>
    <property type="evidence" value="ECO:0007669"/>
    <property type="project" value="TreeGrafter"/>
</dbReference>
<comment type="subcellular location">
    <subcellularLocation>
        <location evidence="12">Cytoplasm</location>
    </subcellularLocation>
</comment>
<dbReference type="HAMAP" id="MF_00145">
    <property type="entry name" value="Phosphoglyc_kinase"/>
    <property type="match status" value="1"/>
</dbReference>
<dbReference type="FunFam" id="3.40.50.1260:FF:000006">
    <property type="entry name" value="Phosphoglycerate kinase"/>
    <property type="match status" value="1"/>
</dbReference>
<feature type="binding site" evidence="13">
    <location>
        <position position="157"/>
    </location>
    <ligand>
        <name>(2R)-3-phosphoglycerate</name>
        <dbReference type="ChEBI" id="CHEBI:58272"/>
    </ligand>
</feature>
<proteinExistence type="inferred from homology"/>
<evidence type="ECO:0000256" key="6">
    <source>
        <dbReference type="ARBA" id="ARBA00016471"/>
    </source>
</evidence>
<evidence type="ECO:0000256" key="10">
    <source>
        <dbReference type="ARBA" id="ARBA00022840"/>
    </source>
</evidence>
<organism evidence="16 17">
    <name type="scientific">Alkaliphilus serpentinus</name>
    <dbReference type="NCBI Taxonomy" id="1482731"/>
    <lineage>
        <taxon>Bacteria</taxon>
        <taxon>Bacillati</taxon>
        <taxon>Bacillota</taxon>
        <taxon>Clostridia</taxon>
        <taxon>Peptostreptococcales</taxon>
        <taxon>Natronincolaceae</taxon>
        <taxon>Alkaliphilus</taxon>
    </lineage>
</organism>
<dbReference type="OrthoDB" id="9808460at2"/>
<dbReference type="UniPathway" id="UPA00109">
    <property type="reaction ID" value="UER00185"/>
</dbReference>
<dbReference type="Pfam" id="PF00162">
    <property type="entry name" value="PGK"/>
    <property type="match status" value="1"/>
</dbReference>
<feature type="binding site" evidence="12">
    <location>
        <position position="298"/>
    </location>
    <ligand>
        <name>ATP</name>
        <dbReference type="ChEBI" id="CHEBI:30616"/>
    </ligand>
</feature>
<feature type="binding site" evidence="12 13">
    <location>
        <begin position="24"/>
        <end position="26"/>
    </location>
    <ligand>
        <name>substrate</name>
    </ligand>
</feature>
<comment type="subunit">
    <text evidence="4 12">Monomer.</text>
</comment>
<protein>
    <recommendedName>
        <fullName evidence="6 12">Phosphoglycerate kinase</fullName>
        <ecNumber evidence="5 12">2.7.2.3</ecNumber>
    </recommendedName>
</protein>
<dbReference type="RefSeq" id="WP_151865779.1">
    <property type="nucleotide sequence ID" value="NZ_WBZB01000023.1"/>
</dbReference>
<evidence type="ECO:0000256" key="5">
    <source>
        <dbReference type="ARBA" id="ARBA00013061"/>
    </source>
</evidence>
<gene>
    <name evidence="12" type="primary">pgk</name>
    <name evidence="16" type="ORF">F8153_07710</name>
</gene>
<dbReference type="AlphaFoldDB" id="A0A833HP02"/>
<keyword evidence="17" id="KW-1185">Reference proteome</keyword>
<dbReference type="GO" id="GO:0043531">
    <property type="term" value="F:ADP binding"/>
    <property type="evidence" value="ECO:0007669"/>
    <property type="project" value="TreeGrafter"/>
</dbReference>
<reference evidence="16 17" key="1">
    <citation type="submission" date="2019-10" db="EMBL/GenBank/DDBJ databases">
        <title>Alkaliphilus serpentinus sp. nov. and Alkaliphilus pronyensis sp. nov., two novel anaerobic alkaliphilic species isolated from the serpentinized-hosted hydrothermal field of the Prony Bay (New Caledonia).</title>
        <authorList>
            <person name="Postec A."/>
        </authorList>
    </citation>
    <scope>NUCLEOTIDE SEQUENCE [LARGE SCALE GENOMIC DNA]</scope>
    <source>
        <strain evidence="16 17">LacT</strain>
    </source>
</reference>
<dbReference type="InterPro" id="IPR036043">
    <property type="entry name" value="Phosphoglycerate_kinase_sf"/>
</dbReference>
<comment type="pathway">
    <text evidence="2 12">Carbohydrate degradation; glycolysis; pyruvate from D-glyceraldehyde 3-phosphate: step 2/5.</text>
</comment>
<dbReference type="SUPFAM" id="SSF53748">
    <property type="entry name" value="Phosphoglycerate kinase"/>
    <property type="match status" value="1"/>
</dbReference>
<evidence type="ECO:0000256" key="7">
    <source>
        <dbReference type="ARBA" id="ARBA00022679"/>
    </source>
</evidence>
<dbReference type="EMBL" id="WBZB01000023">
    <property type="protein sequence ID" value="KAB3530184.1"/>
    <property type="molecule type" value="Genomic_DNA"/>
</dbReference>
<dbReference type="PROSITE" id="PS00111">
    <property type="entry name" value="PGLYCERATE_KINASE"/>
    <property type="match status" value="1"/>
</dbReference>
<keyword evidence="10 12" id="KW-0067">ATP-binding</keyword>
<evidence type="ECO:0000313" key="16">
    <source>
        <dbReference type="EMBL" id="KAB3530184.1"/>
    </source>
</evidence>
<evidence type="ECO:0000256" key="15">
    <source>
        <dbReference type="RuleBase" id="RU000532"/>
    </source>
</evidence>
<feature type="binding site" evidence="12">
    <location>
        <position position="157"/>
    </location>
    <ligand>
        <name>substrate</name>
    </ligand>
</feature>
<dbReference type="Gene3D" id="3.40.50.1260">
    <property type="entry name" value="Phosphoglycerate kinase, N-terminal domain"/>
    <property type="match status" value="2"/>
</dbReference>
<dbReference type="PANTHER" id="PTHR11406:SF23">
    <property type="entry name" value="PHOSPHOGLYCERATE KINASE 1, CHLOROPLASTIC-RELATED"/>
    <property type="match status" value="1"/>
</dbReference>
<dbReference type="GO" id="GO:0004618">
    <property type="term" value="F:phosphoglycerate kinase activity"/>
    <property type="evidence" value="ECO:0007669"/>
    <property type="project" value="UniProtKB-UniRule"/>
</dbReference>
<dbReference type="InterPro" id="IPR001576">
    <property type="entry name" value="Phosphoglycerate_kinase"/>
</dbReference>
<sequence>MSMLNKKTVKEMDVKGKKVLVRCDFNVPMDKEGNITDDRRIREAMPTVTYLLDKGAAVILMSHLGRPKGEANPKYSLEPVAKRVQQILDRGVIFYNDEMVTGDRTQELAKDLQPGEILLLQNVRYRKEEENNLENFSRELANLGDIFINDAFGTAHRAHSSTAGIASFLPSAMGFLIEKEVGFMGKALENPEKPFVAILGGAKVSDKIGVIENLLDKVDSLLIGGGMAYTFLKAQGYEIGKSLLEEDKLELALSLIKQAEDKGVKLMLPVDSVVAKEFAADSEHKTVKNEEMPSDWLGVDIGHETIKLYSQEIKGAKTVIWNGPMGVFEMPAFAVGTKEITRALSECGGTTIIGGGDSAAAVEQLGFADNMSHISTGGGASLEFLEGRILPGIAVLENK</sequence>
<feature type="binding site" evidence="13">
    <location>
        <position position="124"/>
    </location>
    <ligand>
        <name>(2R)-3-phosphoglycerate</name>
        <dbReference type="ChEBI" id="CHEBI:58272"/>
    </ligand>
</feature>
<dbReference type="GO" id="GO:0006096">
    <property type="term" value="P:glycolytic process"/>
    <property type="evidence" value="ECO:0007669"/>
    <property type="project" value="UniProtKB-UniRule"/>
</dbReference>
<comment type="catalytic activity">
    <reaction evidence="1 12 15">
        <text>(2R)-3-phosphoglycerate + ATP = (2R)-3-phospho-glyceroyl phosphate + ADP</text>
        <dbReference type="Rhea" id="RHEA:14801"/>
        <dbReference type="ChEBI" id="CHEBI:30616"/>
        <dbReference type="ChEBI" id="CHEBI:57604"/>
        <dbReference type="ChEBI" id="CHEBI:58272"/>
        <dbReference type="ChEBI" id="CHEBI:456216"/>
        <dbReference type="EC" id="2.7.2.3"/>
    </reaction>
</comment>